<protein>
    <submittedName>
        <fullName evidence="3">DnaA protein helix-turn-helix</fullName>
    </submittedName>
</protein>
<dbReference type="GO" id="GO:0005524">
    <property type="term" value="F:ATP binding"/>
    <property type="evidence" value="ECO:0007669"/>
    <property type="project" value="InterPro"/>
</dbReference>
<dbReference type="AlphaFoldDB" id="A0A521FRW4"/>
<evidence type="ECO:0000313" key="3">
    <source>
        <dbReference type="EMBL" id="SMO98977.1"/>
    </source>
</evidence>
<evidence type="ECO:0000256" key="1">
    <source>
        <dbReference type="SAM" id="MobiDB-lite"/>
    </source>
</evidence>
<feature type="domain" description="Chromosomal replication initiator DnaA C-terminal" evidence="2">
    <location>
        <begin position="163"/>
        <end position="231"/>
    </location>
</feature>
<proteinExistence type="predicted"/>
<dbReference type="RefSeq" id="WP_142494976.1">
    <property type="nucleotide sequence ID" value="NZ_FXTO01000048.1"/>
</dbReference>
<name>A0A521FRW4_9RHOB</name>
<evidence type="ECO:0000259" key="2">
    <source>
        <dbReference type="SMART" id="SM00760"/>
    </source>
</evidence>
<gene>
    <name evidence="3" type="ORF">SAMN06265173_14823</name>
</gene>
<feature type="region of interest" description="Disordered" evidence="1">
    <location>
        <begin position="75"/>
        <end position="107"/>
    </location>
</feature>
<feature type="compositionally biased region" description="Low complexity" evidence="1">
    <location>
        <begin position="78"/>
        <end position="91"/>
    </location>
</feature>
<organism evidence="3 4">
    <name type="scientific">Thalassovita litoralis</name>
    <dbReference type="NCBI Taxonomy" id="1010611"/>
    <lineage>
        <taxon>Bacteria</taxon>
        <taxon>Pseudomonadati</taxon>
        <taxon>Pseudomonadota</taxon>
        <taxon>Alphaproteobacteria</taxon>
        <taxon>Rhodobacterales</taxon>
        <taxon>Roseobacteraceae</taxon>
        <taxon>Thalassovita</taxon>
    </lineage>
</organism>
<dbReference type="Proteomes" id="UP000316030">
    <property type="component" value="Unassembled WGS sequence"/>
</dbReference>
<reference evidence="3 4" key="1">
    <citation type="submission" date="2017-05" db="EMBL/GenBank/DDBJ databases">
        <authorList>
            <person name="Varghese N."/>
            <person name="Submissions S."/>
        </authorList>
    </citation>
    <scope>NUCLEOTIDE SEQUENCE [LARGE SCALE GENOMIC DNA]</scope>
    <source>
        <strain evidence="3 4">DSM 29506</strain>
    </source>
</reference>
<dbReference type="EMBL" id="FXTO01000048">
    <property type="protein sequence ID" value="SMO98977.1"/>
    <property type="molecule type" value="Genomic_DNA"/>
</dbReference>
<evidence type="ECO:0000313" key="4">
    <source>
        <dbReference type="Proteomes" id="UP000316030"/>
    </source>
</evidence>
<keyword evidence="4" id="KW-1185">Reference proteome</keyword>
<dbReference type="GO" id="GO:0043565">
    <property type="term" value="F:sequence-specific DNA binding"/>
    <property type="evidence" value="ECO:0007669"/>
    <property type="project" value="InterPro"/>
</dbReference>
<dbReference type="SMART" id="SM00760">
    <property type="entry name" value="Bac_DnaA_C"/>
    <property type="match status" value="1"/>
</dbReference>
<dbReference type="Gene3D" id="1.10.1750.10">
    <property type="match status" value="1"/>
</dbReference>
<dbReference type="GO" id="GO:0006270">
    <property type="term" value="P:DNA replication initiation"/>
    <property type="evidence" value="ECO:0007669"/>
    <property type="project" value="InterPro"/>
</dbReference>
<sequence length="259" mass="27639">MDIRISGSRADGCNSNSGGRPLALRRICGVCRHFTGHNIRDIGGCAHFGYGEVPGTISAGDCDIWERHTVAPGETKVTRPTLPGGLTTTKVKAPRKPPQRNPNAVPQADRLRQYPLLAKEGLTLPQAAERLGVGRATIVRDLGERGLRWTVLRDGDKAAPAATLDDVARAVAQVWGLDAAQLLGRGGDGVGNARAVAYALSQDLTGLSSSRIGEFYAGRHGKTILAGADRARDKLFEKYADQVRRVRDLIAAQYLKGAA</sequence>
<dbReference type="InterPro" id="IPR013159">
    <property type="entry name" value="DnaA_C"/>
</dbReference>
<accession>A0A521FRW4</accession>
<dbReference type="GO" id="GO:0006275">
    <property type="term" value="P:regulation of DNA replication"/>
    <property type="evidence" value="ECO:0007669"/>
    <property type="project" value="InterPro"/>
</dbReference>
<dbReference type="InterPro" id="IPR010921">
    <property type="entry name" value="Trp_repressor/repl_initiator"/>
</dbReference>
<dbReference type="SUPFAM" id="SSF48295">
    <property type="entry name" value="TrpR-like"/>
    <property type="match status" value="1"/>
</dbReference>